<dbReference type="PANTHER" id="PTHR37423">
    <property type="entry name" value="SOLUBLE LYTIC MUREIN TRANSGLYCOSYLASE-RELATED"/>
    <property type="match status" value="1"/>
</dbReference>
<dbReference type="InterPro" id="IPR008258">
    <property type="entry name" value="Transglycosylase_SLT_dom_1"/>
</dbReference>
<evidence type="ECO:0000259" key="4">
    <source>
        <dbReference type="Pfam" id="PF01464"/>
    </source>
</evidence>
<dbReference type="InterPro" id="IPR023346">
    <property type="entry name" value="Lysozyme-like_dom_sf"/>
</dbReference>
<comment type="similarity">
    <text evidence="2">Belongs to the virb1 family.</text>
</comment>
<organism evidence="5 6">
    <name type="scientific">Litorisediminicola beolgyonensis</name>
    <dbReference type="NCBI Taxonomy" id="1173614"/>
    <lineage>
        <taxon>Bacteria</taxon>
        <taxon>Pseudomonadati</taxon>
        <taxon>Pseudomonadota</taxon>
        <taxon>Alphaproteobacteria</taxon>
        <taxon>Rhodobacterales</taxon>
        <taxon>Paracoccaceae</taxon>
        <taxon>Litorisediminicola</taxon>
    </lineage>
</organism>
<dbReference type="Pfam" id="PF01464">
    <property type="entry name" value="SLT"/>
    <property type="match status" value="1"/>
</dbReference>
<dbReference type="Proteomes" id="UP001597135">
    <property type="component" value="Unassembled WGS sequence"/>
</dbReference>
<dbReference type="CDD" id="cd00254">
    <property type="entry name" value="LT-like"/>
    <property type="match status" value="1"/>
</dbReference>
<name>A0ABW3ZDB8_9RHOB</name>
<evidence type="ECO:0000256" key="2">
    <source>
        <dbReference type="ARBA" id="ARBA00009387"/>
    </source>
</evidence>
<comment type="similarity">
    <text evidence="1">Belongs to the transglycosylase Slt family.</text>
</comment>
<dbReference type="SUPFAM" id="SSF53955">
    <property type="entry name" value="Lysozyme-like"/>
    <property type="match status" value="1"/>
</dbReference>
<feature type="signal peptide" evidence="3">
    <location>
        <begin position="1"/>
        <end position="24"/>
    </location>
</feature>
<protein>
    <submittedName>
        <fullName evidence="5">Lytic transglycosylase domain-containing protein</fullName>
    </submittedName>
</protein>
<dbReference type="Gene3D" id="1.10.530.10">
    <property type="match status" value="1"/>
</dbReference>
<evidence type="ECO:0000313" key="5">
    <source>
        <dbReference type="EMBL" id="MFD1341074.1"/>
    </source>
</evidence>
<keyword evidence="3" id="KW-0732">Signal</keyword>
<evidence type="ECO:0000256" key="1">
    <source>
        <dbReference type="ARBA" id="ARBA00007734"/>
    </source>
</evidence>
<comment type="caution">
    <text evidence="5">The sequence shown here is derived from an EMBL/GenBank/DDBJ whole genome shotgun (WGS) entry which is preliminary data.</text>
</comment>
<evidence type="ECO:0000313" key="6">
    <source>
        <dbReference type="Proteomes" id="UP001597135"/>
    </source>
</evidence>
<keyword evidence="6" id="KW-1185">Reference proteome</keyword>
<dbReference type="PANTHER" id="PTHR37423:SF2">
    <property type="entry name" value="MEMBRANE-BOUND LYTIC MUREIN TRANSGLYCOSYLASE C"/>
    <property type="match status" value="1"/>
</dbReference>
<sequence>MKLGPMIRVLLFCCLALLSLPAAAQPAGPGTLCSSGRFGPVQCIRPAHFTYDTCRAIETFSKAHDLPAGFFARLLWQESRFDPNAVSPAAARGIAQFIDSTAALRGLVDSYNPALAMEFSAEYLGELVRRFGNPGLAAVAYNGGEARAEKFIADTGGLPRETIDYVRIITGLTAWDWRDDPPEDHDFRLDGATPFVSACLALATTRRVTAFPEVAPRLRDWGVQVAFGATKKAAREKFERTTRACSGALKSERIDYVYEKSRASPKGGYYLARVGRDSRDAAWTFCSQLKARGCLCAVYRNR</sequence>
<dbReference type="RefSeq" id="WP_386801129.1">
    <property type="nucleotide sequence ID" value="NZ_JBHTMU010000001.1"/>
</dbReference>
<evidence type="ECO:0000256" key="3">
    <source>
        <dbReference type="SAM" id="SignalP"/>
    </source>
</evidence>
<feature type="chain" id="PRO_5046125950" evidence="3">
    <location>
        <begin position="25"/>
        <end position="302"/>
    </location>
</feature>
<reference evidence="6" key="1">
    <citation type="journal article" date="2019" name="Int. J. Syst. Evol. Microbiol.">
        <title>The Global Catalogue of Microorganisms (GCM) 10K type strain sequencing project: providing services to taxonomists for standard genome sequencing and annotation.</title>
        <authorList>
            <consortium name="The Broad Institute Genomics Platform"/>
            <consortium name="The Broad Institute Genome Sequencing Center for Infectious Disease"/>
            <person name="Wu L."/>
            <person name="Ma J."/>
        </authorList>
    </citation>
    <scope>NUCLEOTIDE SEQUENCE [LARGE SCALE GENOMIC DNA]</scope>
    <source>
        <strain evidence="6">CCUG 62953</strain>
    </source>
</reference>
<gene>
    <name evidence="5" type="ORF">ACFQ4E_01415</name>
</gene>
<dbReference type="EMBL" id="JBHTMU010000001">
    <property type="protein sequence ID" value="MFD1341074.1"/>
    <property type="molecule type" value="Genomic_DNA"/>
</dbReference>
<proteinExistence type="inferred from homology"/>
<accession>A0ABW3ZDB8</accession>
<feature type="domain" description="Transglycosylase SLT" evidence="4">
    <location>
        <begin position="61"/>
        <end position="157"/>
    </location>
</feature>